<dbReference type="OrthoDB" id="1287748at2759"/>
<feature type="domain" description="Reverse transcriptase Ty1/copia-type" evidence="1">
    <location>
        <begin position="2"/>
        <end position="180"/>
    </location>
</feature>
<reference evidence="2" key="1">
    <citation type="submission" date="2025-08" db="UniProtKB">
        <authorList>
            <consortium name="RefSeq"/>
        </authorList>
    </citation>
    <scope>IDENTIFICATION</scope>
</reference>
<dbReference type="Pfam" id="PF07727">
    <property type="entry name" value="RVT_2"/>
    <property type="match status" value="1"/>
</dbReference>
<proteinExistence type="predicted"/>
<sequence length="431" mass="48208">MSTVKTLIVVDVKQGWPMFQLDVNNAFLHGDLDEEVFMKLPPSVGTSSSSVPLVCRLRKSLYGLRQASKQWYAKLSQALHSRGYTHSLNDYSLFTRGSGKSMVILIVYVDDIILTGTDEFEIASLKEFLNLQFKIKDLGSLNYFLGIEVLHTPSGVLLHQKKFIHDLLANFNSSDCSPVTCHPELNVKLKAREGDPLPNPETYRSFIGKLNFLTHTRPDLSFAVQHLSQFIQQPCFPHMKVALHLLRYLKGTSDFGLFFSNSPDLSLQAYCASDWGSCLDSRRSISGFYIFLGGSLIGWKSKKQVVVSLSSVEAEYRSMSKVMAGITWVCRLLSNFWVSSASPVPLYCDSISAIHIARNPIFHERTKYIELDCHFVRSKLTEGLISLSHTSSTSQLADVFTKPLCGPSHHLHIRKLGVLSPSNLRGAVEIG</sequence>
<gene>
    <name evidence="2" type="primary">LOC107767681</name>
</gene>
<dbReference type="PANTHER" id="PTHR11439:SF498">
    <property type="entry name" value="DNAK FAMILY PROTEIN"/>
    <property type="match status" value="1"/>
</dbReference>
<dbReference type="STRING" id="4097.A0A1S3XQL3"/>
<dbReference type="PaxDb" id="4097-A0A1S3XQL3"/>
<evidence type="ECO:0000313" key="2">
    <source>
        <dbReference type="RefSeq" id="XP_016442248.1"/>
    </source>
</evidence>
<dbReference type="InterPro" id="IPR013103">
    <property type="entry name" value="RVT_2"/>
</dbReference>
<evidence type="ECO:0000259" key="1">
    <source>
        <dbReference type="Pfam" id="PF07727"/>
    </source>
</evidence>
<dbReference type="RefSeq" id="XP_016442248.1">
    <property type="nucleotide sequence ID" value="XM_016586762.1"/>
</dbReference>
<dbReference type="PANTHER" id="PTHR11439">
    <property type="entry name" value="GAG-POL-RELATED RETROTRANSPOSON"/>
    <property type="match status" value="1"/>
</dbReference>
<dbReference type="InterPro" id="IPR043502">
    <property type="entry name" value="DNA/RNA_pol_sf"/>
</dbReference>
<accession>A0A1S3XQL3</accession>
<name>A0A1S3XQL3_TOBAC</name>
<dbReference type="KEGG" id="nta:107767681"/>
<dbReference type="CDD" id="cd09272">
    <property type="entry name" value="RNase_HI_RT_Ty1"/>
    <property type="match status" value="1"/>
</dbReference>
<organism evidence="2">
    <name type="scientific">Nicotiana tabacum</name>
    <name type="common">Common tobacco</name>
    <dbReference type="NCBI Taxonomy" id="4097"/>
    <lineage>
        <taxon>Eukaryota</taxon>
        <taxon>Viridiplantae</taxon>
        <taxon>Streptophyta</taxon>
        <taxon>Embryophyta</taxon>
        <taxon>Tracheophyta</taxon>
        <taxon>Spermatophyta</taxon>
        <taxon>Magnoliopsida</taxon>
        <taxon>eudicotyledons</taxon>
        <taxon>Gunneridae</taxon>
        <taxon>Pentapetalae</taxon>
        <taxon>asterids</taxon>
        <taxon>lamiids</taxon>
        <taxon>Solanales</taxon>
        <taxon>Solanaceae</taxon>
        <taxon>Nicotianoideae</taxon>
        <taxon>Nicotianeae</taxon>
        <taxon>Nicotiana</taxon>
    </lineage>
</organism>
<dbReference type="OMA" id="DIRWIDA"/>
<protein>
    <submittedName>
        <fullName evidence="2">Uncharacterized mitochondrial protein AtMg00810-like</fullName>
    </submittedName>
</protein>
<dbReference type="AlphaFoldDB" id="A0A1S3XQL3"/>
<dbReference type="SUPFAM" id="SSF56672">
    <property type="entry name" value="DNA/RNA polymerases"/>
    <property type="match status" value="1"/>
</dbReference>